<proteinExistence type="predicted"/>
<organism evidence="5 6">
    <name type="scientific">Candidatus Rhodoluna planktonica</name>
    <dbReference type="NCBI Taxonomy" id="535712"/>
    <lineage>
        <taxon>Bacteria</taxon>
        <taxon>Bacillati</taxon>
        <taxon>Actinomycetota</taxon>
        <taxon>Actinomycetes</taxon>
        <taxon>Micrococcales</taxon>
        <taxon>Microbacteriaceae</taxon>
        <taxon>Luna cluster</taxon>
        <taxon>Luna-1 subcluster</taxon>
        <taxon>Rhodoluna</taxon>
    </lineage>
</organism>
<keyword evidence="2" id="KW-0238">DNA-binding</keyword>
<dbReference type="PANTHER" id="PTHR30146">
    <property type="entry name" value="LACI-RELATED TRANSCRIPTIONAL REPRESSOR"/>
    <property type="match status" value="1"/>
</dbReference>
<evidence type="ECO:0000313" key="6">
    <source>
        <dbReference type="Proteomes" id="UP000243784"/>
    </source>
</evidence>
<dbReference type="SUPFAM" id="SSF53822">
    <property type="entry name" value="Periplasmic binding protein-like I"/>
    <property type="match status" value="1"/>
</dbReference>
<dbReference type="KEGG" id="rpla:A4Z71_00870"/>
<dbReference type="SUPFAM" id="SSF47413">
    <property type="entry name" value="lambda repressor-like DNA-binding domains"/>
    <property type="match status" value="1"/>
</dbReference>
<dbReference type="Gene3D" id="3.40.50.2300">
    <property type="match status" value="2"/>
</dbReference>
<dbReference type="OrthoDB" id="3510266at2"/>
<reference evidence="5 6" key="1">
    <citation type="journal article" date="2016" name="Biochim. Biophys. Acta">
        <title>Photochemical characterization of actinorhodopsin and its functional existence in the natural host.</title>
        <authorList>
            <person name="Nakamura S."/>
            <person name="Kikukawa T."/>
            <person name="Tamogami J."/>
            <person name="Kamiya M."/>
            <person name="Aizawa T."/>
            <person name="Hahn M.W."/>
            <person name="Ihara K."/>
            <person name="Kamo N."/>
            <person name="Demura M."/>
        </authorList>
    </citation>
    <scope>NUCLEOTIDE SEQUENCE [LARGE SCALE GENOMIC DNA]</scope>
    <source>
        <strain evidence="5 6">MWH-Dar1</strain>
    </source>
</reference>
<dbReference type="CDD" id="cd06267">
    <property type="entry name" value="PBP1_LacI_sugar_binding-like"/>
    <property type="match status" value="1"/>
</dbReference>
<protein>
    <submittedName>
        <fullName evidence="5">LacI family transcriptional regulator</fullName>
    </submittedName>
</protein>
<dbReference type="InterPro" id="IPR046335">
    <property type="entry name" value="LacI/GalR-like_sensor"/>
</dbReference>
<dbReference type="Proteomes" id="UP000243784">
    <property type="component" value="Chromosome"/>
</dbReference>
<evidence type="ECO:0000259" key="4">
    <source>
        <dbReference type="PROSITE" id="PS50932"/>
    </source>
</evidence>
<dbReference type="Gene3D" id="1.10.260.40">
    <property type="entry name" value="lambda repressor-like DNA-binding domains"/>
    <property type="match status" value="1"/>
</dbReference>
<sequence length="342" mass="36919">MAGIGEVAKLAGVSTATVSRALSGKEHVSDRAKQRVLKAAAELGYVPSHNAYSLATGRNQNVGIVLPKITTWFFSTMVATIQTELVNAGFDATLYTLSSGKEQRERIFNDLLLRKRVDAVLTIAVRPSSRELERLNQVGKPIVGVGGPIPGARSFSIDDQEAGRLATEHLISLGHTRIGIITASPIDDTEFAQPVQRRMGYEDAMNAANLEINSAWFGESNFDIAHGYHLAKQFLGDPRNSPSAIFCAADEVAFGAIMAARDLGLRVPEDISIVGIDNHELAEFYGLTTVSQDVPGQAAQAAKALLEILQSDDPNAMTNFEEEHILPLQLIVRSSTARVRAN</sequence>
<evidence type="ECO:0000256" key="1">
    <source>
        <dbReference type="ARBA" id="ARBA00023015"/>
    </source>
</evidence>
<feature type="domain" description="HTH lacI-type" evidence="4">
    <location>
        <begin position="2"/>
        <end position="56"/>
    </location>
</feature>
<evidence type="ECO:0000313" key="5">
    <source>
        <dbReference type="EMBL" id="AOY55598.1"/>
    </source>
</evidence>
<dbReference type="InterPro" id="IPR000843">
    <property type="entry name" value="HTH_LacI"/>
</dbReference>
<accession>A0A1D9DXR1</accession>
<dbReference type="GO" id="GO:0000976">
    <property type="term" value="F:transcription cis-regulatory region binding"/>
    <property type="evidence" value="ECO:0007669"/>
    <property type="project" value="TreeGrafter"/>
</dbReference>
<dbReference type="STRING" id="535712.A4Z71_00870"/>
<dbReference type="PANTHER" id="PTHR30146:SF153">
    <property type="entry name" value="LACTOSE OPERON REPRESSOR"/>
    <property type="match status" value="1"/>
</dbReference>
<evidence type="ECO:0000256" key="2">
    <source>
        <dbReference type="ARBA" id="ARBA00023125"/>
    </source>
</evidence>
<dbReference type="RefSeq" id="WP_070954113.1">
    <property type="nucleotide sequence ID" value="NZ_CP015208.1"/>
</dbReference>
<dbReference type="GO" id="GO:0003700">
    <property type="term" value="F:DNA-binding transcription factor activity"/>
    <property type="evidence" value="ECO:0007669"/>
    <property type="project" value="TreeGrafter"/>
</dbReference>
<evidence type="ECO:0000256" key="3">
    <source>
        <dbReference type="ARBA" id="ARBA00023163"/>
    </source>
</evidence>
<dbReference type="EMBL" id="CP015208">
    <property type="protein sequence ID" value="AOY55598.1"/>
    <property type="molecule type" value="Genomic_DNA"/>
</dbReference>
<dbReference type="AlphaFoldDB" id="A0A1D9DXR1"/>
<keyword evidence="6" id="KW-1185">Reference proteome</keyword>
<dbReference type="PROSITE" id="PS50932">
    <property type="entry name" value="HTH_LACI_2"/>
    <property type="match status" value="1"/>
</dbReference>
<dbReference type="SMART" id="SM00354">
    <property type="entry name" value="HTH_LACI"/>
    <property type="match status" value="1"/>
</dbReference>
<dbReference type="InterPro" id="IPR028082">
    <property type="entry name" value="Peripla_BP_I"/>
</dbReference>
<dbReference type="Pfam" id="PF00356">
    <property type="entry name" value="LacI"/>
    <property type="match status" value="1"/>
</dbReference>
<dbReference type="PROSITE" id="PS00356">
    <property type="entry name" value="HTH_LACI_1"/>
    <property type="match status" value="1"/>
</dbReference>
<dbReference type="InterPro" id="IPR010982">
    <property type="entry name" value="Lambda_DNA-bd_dom_sf"/>
</dbReference>
<dbReference type="Pfam" id="PF13377">
    <property type="entry name" value="Peripla_BP_3"/>
    <property type="match status" value="1"/>
</dbReference>
<keyword evidence="3" id="KW-0804">Transcription</keyword>
<name>A0A1D9DXR1_9MICO</name>
<keyword evidence="1" id="KW-0805">Transcription regulation</keyword>
<gene>
    <name evidence="5" type="ORF">A4Z71_00870</name>
</gene>
<dbReference type="CDD" id="cd01392">
    <property type="entry name" value="HTH_LacI"/>
    <property type="match status" value="1"/>
</dbReference>